<feature type="compositionally biased region" description="Pro residues" evidence="5">
    <location>
        <begin position="380"/>
        <end position="413"/>
    </location>
</feature>
<evidence type="ECO:0000256" key="2">
    <source>
        <dbReference type="ARBA" id="ARBA00022679"/>
    </source>
</evidence>
<feature type="compositionally biased region" description="Acidic residues" evidence="5">
    <location>
        <begin position="414"/>
        <end position="424"/>
    </location>
</feature>
<dbReference type="Gene3D" id="2.30.30.40">
    <property type="entry name" value="SH3 Domains"/>
    <property type="match status" value="1"/>
</dbReference>
<evidence type="ECO:0000256" key="5">
    <source>
        <dbReference type="SAM" id="MobiDB-lite"/>
    </source>
</evidence>
<dbReference type="InterPro" id="IPR036641">
    <property type="entry name" value="HPT_dom_sf"/>
</dbReference>
<dbReference type="EMBL" id="QOQW01000043">
    <property type="protein sequence ID" value="RCK74627.1"/>
    <property type="molecule type" value="Genomic_DNA"/>
</dbReference>
<dbReference type="AlphaFoldDB" id="A0A367Z9X3"/>
<dbReference type="InterPro" id="IPR008207">
    <property type="entry name" value="Sig_transdc_His_kin_Hpt_dom"/>
</dbReference>
<feature type="modified residue" description="Phosphohistidine" evidence="4">
    <location>
        <position position="49"/>
    </location>
</feature>
<dbReference type="PANTHER" id="PTHR22617:SF23">
    <property type="entry name" value="CHEMOTAXIS PROTEIN CHEW"/>
    <property type="match status" value="1"/>
</dbReference>
<evidence type="ECO:0000256" key="4">
    <source>
        <dbReference type="PROSITE-ProRule" id="PRU00110"/>
    </source>
</evidence>
<evidence type="ECO:0000256" key="1">
    <source>
        <dbReference type="ARBA" id="ARBA00022553"/>
    </source>
</evidence>
<dbReference type="PANTHER" id="PTHR22617">
    <property type="entry name" value="CHEMOTAXIS SENSOR HISTIDINE KINASE-RELATED"/>
    <property type="match status" value="1"/>
</dbReference>
<accession>A0A367Z9X3</accession>
<dbReference type="InterPro" id="IPR039315">
    <property type="entry name" value="CheW"/>
</dbReference>
<evidence type="ECO:0000313" key="8">
    <source>
        <dbReference type="EMBL" id="RCK74627.1"/>
    </source>
</evidence>
<dbReference type="Pfam" id="PF07194">
    <property type="entry name" value="P2"/>
    <property type="match status" value="1"/>
</dbReference>
<dbReference type="SUPFAM" id="SSF50341">
    <property type="entry name" value="CheW-like"/>
    <property type="match status" value="1"/>
</dbReference>
<comment type="caution">
    <text evidence="8">The sequence shown here is derived from an EMBL/GenBank/DDBJ whole genome shotgun (WGS) entry which is preliminary data.</text>
</comment>
<evidence type="ECO:0000256" key="3">
    <source>
        <dbReference type="ARBA" id="ARBA00022777"/>
    </source>
</evidence>
<feature type="region of interest" description="Disordered" evidence="5">
    <location>
        <begin position="134"/>
        <end position="170"/>
    </location>
</feature>
<dbReference type="PROSITE" id="PS50894">
    <property type="entry name" value="HPT"/>
    <property type="match status" value="1"/>
</dbReference>
<dbReference type="Pfam" id="PF01627">
    <property type="entry name" value="Hpt"/>
    <property type="match status" value="1"/>
</dbReference>
<dbReference type="Gene3D" id="2.40.50.180">
    <property type="entry name" value="CheA-289, Domain 4"/>
    <property type="match status" value="1"/>
</dbReference>
<dbReference type="GO" id="GO:0005829">
    <property type="term" value="C:cytosol"/>
    <property type="evidence" value="ECO:0007669"/>
    <property type="project" value="TreeGrafter"/>
</dbReference>
<protein>
    <submittedName>
        <fullName evidence="8">Signal transduction histidine kinase CheA</fullName>
    </submittedName>
</protein>
<dbReference type="Gene3D" id="3.30.70.1110">
    <property type="entry name" value="Histidine kinase CheA-like, P2 response regulator-binding domain"/>
    <property type="match status" value="1"/>
</dbReference>
<dbReference type="SUPFAM" id="SSF55052">
    <property type="entry name" value="CheY-binding domain of CheA"/>
    <property type="match status" value="1"/>
</dbReference>
<gene>
    <name evidence="8" type="ORF">OZSIB_0114</name>
</gene>
<dbReference type="InterPro" id="IPR037052">
    <property type="entry name" value="CheA-like_P2_sf"/>
</dbReference>
<organism evidence="8 9">
    <name type="scientific">Candidatus Ozemobacter sibiricus</name>
    <dbReference type="NCBI Taxonomy" id="2268124"/>
    <lineage>
        <taxon>Bacteria</taxon>
        <taxon>Candidatus Ozemobacteria</taxon>
        <taxon>Candidatus Ozemobacterales</taxon>
        <taxon>Candidatus Ozemobacteraceae</taxon>
        <taxon>Candidatus Ozemobacter</taxon>
    </lineage>
</organism>
<evidence type="ECO:0000313" key="9">
    <source>
        <dbReference type="Proteomes" id="UP000252355"/>
    </source>
</evidence>
<feature type="compositionally biased region" description="Pro residues" evidence="5">
    <location>
        <begin position="312"/>
        <end position="355"/>
    </location>
</feature>
<dbReference type="InterPro" id="IPR010808">
    <property type="entry name" value="CheA_P2-bd"/>
</dbReference>
<keyword evidence="3 8" id="KW-0418">Kinase</keyword>
<dbReference type="GO" id="GO:0000155">
    <property type="term" value="F:phosphorelay sensor kinase activity"/>
    <property type="evidence" value="ECO:0007669"/>
    <property type="project" value="InterPro"/>
</dbReference>
<dbReference type="Pfam" id="PF01584">
    <property type="entry name" value="CheW"/>
    <property type="match status" value="1"/>
</dbReference>
<feature type="domain" description="CheW-like" evidence="6">
    <location>
        <begin position="430"/>
        <end position="569"/>
    </location>
</feature>
<evidence type="ECO:0000259" key="6">
    <source>
        <dbReference type="PROSITE" id="PS50851"/>
    </source>
</evidence>
<dbReference type="Gene3D" id="1.20.120.160">
    <property type="entry name" value="HPT domain"/>
    <property type="match status" value="1"/>
</dbReference>
<dbReference type="GO" id="GO:0006935">
    <property type="term" value="P:chemotaxis"/>
    <property type="evidence" value="ECO:0007669"/>
    <property type="project" value="InterPro"/>
</dbReference>
<dbReference type="InterPro" id="IPR035891">
    <property type="entry name" value="CheY-binding_CheA"/>
</dbReference>
<sequence>MADIDLSEYMGAYIDGSRENLDTMDRVLLSLEQNPNNLEAVEEIFRAAHTLKGMSATMGFEKVAHLTHEMENLLDKLRTRQLPVTPAVIDVIFETFDVLRTLVNDTIAQTDSGVNLDEITGKLHAVLAGGGVLPGGETAAPAPAPTESPAPTDAGPALEESASSAVPAGGGASPALIADLTEMGLSEFEISGMIEAQQNGMQPYLLQVNMVADCLLKGPRIFMVLRTLDASHCEIVKSIPEVKDLENEKFDRSFKMIITTDQPAATVKDGIESISEIQEALLYPLNPEALRTGNWAEAVIGGTEAAGAGAAPEPPPAPPPPPPAPPPTPAPRAAPRPAPPPAPAPAAPTPAPAPRPATAARPAAAPAPSAPAAAAARPVAPAPITHPQPAPPTPAPPAEEPPPPPPPGEPPPESPDETGPTEEEVQKENIVQLVSFRMAGETYALDIKKIEAIINLRPITRVPKAPAHIAGVINLRGEIVPVINLRKRLKLPETELVPSMQIIILVFEEEKVKVGFLVDTVSEVLRLPETSIEPPSHVSEGVDIEYLSGVGKIQNKIIILLNAEKIVFG</sequence>
<dbReference type="SMART" id="SM00073">
    <property type="entry name" value="HPT"/>
    <property type="match status" value="1"/>
</dbReference>
<dbReference type="CDD" id="cd00088">
    <property type="entry name" value="HPT"/>
    <property type="match status" value="1"/>
</dbReference>
<reference evidence="8 9" key="1">
    <citation type="submission" date="2018-05" db="EMBL/GenBank/DDBJ databases">
        <title>A metagenomic window into the 2 km-deep terrestrial subsurface aquifer revealed taxonomically and functionally diverse microbial community comprising novel uncultured bacterial lineages.</title>
        <authorList>
            <person name="Kadnikov V.V."/>
            <person name="Mardanov A.V."/>
            <person name="Beletsky A.V."/>
            <person name="Banks D."/>
            <person name="Pimenov N.V."/>
            <person name="Frank Y.A."/>
            <person name="Karnachuk O.V."/>
            <person name="Ravin N.V."/>
        </authorList>
    </citation>
    <scope>NUCLEOTIDE SEQUENCE [LARGE SCALE GENOMIC DNA]</scope>
    <source>
        <strain evidence="8">BY5</strain>
    </source>
</reference>
<feature type="domain" description="HPt" evidence="7">
    <location>
        <begin position="2"/>
        <end position="106"/>
    </location>
</feature>
<dbReference type="SUPFAM" id="SSF47226">
    <property type="entry name" value="Histidine-containing phosphotransfer domain, HPT domain"/>
    <property type="match status" value="1"/>
</dbReference>
<dbReference type="Proteomes" id="UP000252355">
    <property type="component" value="Unassembled WGS sequence"/>
</dbReference>
<keyword evidence="2" id="KW-0808">Transferase</keyword>
<dbReference type="SMART" id="SM00260">
    <property type="entry name" value="CheW"/>
    <property type="match status" value="1"/>
</dbReference>
<keyword evidence="1 4" id="KW-0597">Phosphoprotein</keyword>
<name>A0A367Z9X3_9BACT</name>
<dbReference type="PROSITE" id="PS50851">
    <property type="entry name" value="CHEW"/>
    <property type="match status" value="1"/>
</dbReference>
<feature type="compositionally biased region" description="Low complexity" evidence="5">
    <location>
        <begin position="356"/>
        <end position="379"/>
    </location>
</feature>
<dbReference type="CDD" id="cd00732">
    <property type="entry name" value="CheW"/>
    <property type="match status" value="1"/>
</dbReference>
<evidence type="ECO:0000259" key="7">
    <source>
        <dbReference type="PROSITE" id="PS50894"/>
    </source>
</evidence>
<proteinExistence type="predicted"/>
<feature type="region of interest" description="Disordered" evidence="5">
    <location>
        <begin position="305"/>
        <end position="424"/>
    </location>
</feature>
<dbReference type="InterPro" id="IPR002545">
    <property type="entry name" value="CheW-lke_dom"/>
</dbReference>
<dbReference type="InterPro" id="IPR036061">
    <property type="entry name" value="CheW-like_dom_sf"/>
</dbReference>